<dbReference type="CDD" id="cd01996">
    <property type="entry name" value="AANH_WbpG-like"/>
    <property type="match status" value="1"/>
</dbReference>
<dbReference type="Proteomes" id="UP000594873">
    <property type="component" value="Chromosome"/>
</dbReference>
<keyword evidence="2" id="KW-1185">Reference proteome</keyword>
<dbReference type="KEGG" id="sflv:IC614_08740"/>
<name>A0A7T2GLY0_9SPHN</name>
<organism evidence="1 2">
    <name type="scientific">Allosphingosinicella flava</name>
    <dbReference type="NCBI Taxonomy" id="2771430"/>
    <lineage>
        <taxon>Bacteria</taxon>
        <taxon>Pseudomonadati</taxon>
        <taxon>Pseudomonadota</taxon>
        <taxon>Alphaproteobacteria</taxon>
        <taxon>Sphingomonadales</taxon>
        <taxon>Sphingomonadaceae</taxon>
        <taxon>Allosphingosinicella</taxon>
    </lineage>
</organism>
<dbReference type="NCBIfam" id="TIGR03573">
    <property type="entry name" value="WbuX"/>
    <property type="match status" value="1"/>
</dbReference>
<proteinExistence type="predicted"/>
<reference evidence="1 2" key="1">
    <citation type="submission" date="2020-11" db="EMBL/GenBank/DDBJ databases">
        <title>Genome seq and assembly of Sphingosinicella sp.</title>
        <authorList>
            <person name="Chhetri G."/>
        </authorList>
    </citation>
    <scope>NUCLEOTIDE SEQUENCE [LARGE SCALE GENOMIC DNA]</scope>
    <source>
        <strain evidence="1 2">UDD2</strain>
    </source>
</reference>
<protein>
    <submittedName>
        <fullName evidence="1">N-acetyl sugar amidotransferase</fullName>
    </submittedName>
</protein>
<accession>A0A7T2GLY0</accession>
<dbReference type="Gene3D" id="3.40.50.620">
    <property type="entry name" value="HUPs"/>
    <property type="match status" value="1"/>
</dbReference>
<sequence>MATPASSARSYQICTNCIMDTSDSLIVFDGDGRCDYCNNYYTNILPNWHPDERGECEIMSQVEQIKREGKGRDHDCLIGLSGGVDSSYVTYIAKEKFGLRPLLYHVDAGWNSQQAVNNIEKLVDGLDLDLFTEVVDWPEMRDLQLAFFKANVPHLDTPQDHAFFAGLYNFAAKNKVKYILTGANYSTECVREPLEWHYHASDLRQLKDIHRQFGTRPLKKFPLAGILRFKVWYRFAKGVRVVKPLNYVPYRKEDAMQELVDRFGWQRYAHKHYESRFTRFYESYWLPTKFGYDKRRAHFSSLVLTGQMTREEALQKVAVPAYDPETIIQDFEYIATKLGITTSELRALHDAPKKTFRDYKNDMAIMDLGAKVLRLAGVQRAIVR</sequence>
<dbReference type="SUPFAM" id="SSF52402">
    <property type="entry name" value="Adenine nucleotide alpha hydrolases-like"/>
    <property type="match status" value="1"/>
</dbReference>
<gene>
    <name evidence="1" type="ORF">IC614_08740</name>
</gene>
<keyword evidence="1" id="KW-0808">Transferase</keyword>
<dbReference type="AlphaFoldDB" id="A0A7T2GLY0"/>
<dbReference type="InterPro" id="IPR014729">
    <property type="entry name" value="Rossmann-like_a/b/a_fold"/>
</dbReference>
<dbReference type="GO" id="GO:0016740">
    <property type="term" value="F:transferase activity"/>
    <property type="evidence" value="ECO:0007669"/>
    <property type="project" value="UniProtKB-KW"/>
</dbReference>
<dbReference type="InterPro" id="IPR020022">
    <property type="entry name" value="N-acetyl_sugar_amidoTrfase"/>
</dbReference>
<evidence type="ECO:0000313" key="2">
    <source>
        <dbReference type="Proteomes" id="UP000594873"/>
    </source>
</evidence>
<dbReference type="EMBL" id="CP065592">
    <property type="protein sequence ID" value="QPQ56310.1"/>
    <property type="molecule type" value="Genomic_DNA"/>
</dbReference>
<evidence type="ECO:0000313" key="1">
    <source>
        <dbReference type="EMBL" id="QPQ56310.1"/>
    </source>
</evidence>